<evidence type="ECO:0000256" key="5">
    <source>
        <dbReference type="ARBA" id="ARBA00023049"/>
    </source>
</evidence>
<evidence type="ECO:0000313" key="8">
    <source>
        <dbReference type="EMBL" id="VEB39680.1"/>
    </source>
</evidence>
<keyword evidence="4" id="KW-0862">Zinc</keyword>
<dbReference type="EC" id="3.4.24.26" evidence="8"/>
<feature type="chain" id="PRO_5019505573" evidence="6">
    <location>
        <begin position="26"/>
        <end position="92"/>
    </location>
</feature>
<protein>
    <submittedName>
        <fullName evidence="8">Pseudolysin</fullName>
        <ecNumber evidence="8">3.4.24.26</ecNumber>
    </submittedName>
</protein>
<evidence type="ECO:0000256" key="1">
    <source>
        <dbReference type="ARBA" id="ARBA00022670"/>
    </source>
</evidence>
<keyword evidence="2" id="KW-0479">Metal-binding</keyword>
<dbReference type="Proteomes" id="UP000275777">
    <property type="component" value="Chromosome"/>
</dbReference>
<evidence type="ECO:0000256" key="2">
    <source>
        <dbReference type="ARBA" id="ARBA00022723"/>
    </source>
</evidence>
<dbReference type="GO" id="GO:0008237">
    <property type="term" value="F:metallopeptidase activity"/>
    <property type="evidence" value="ECO:0007669"/>
    <property type="project" value="UniProtKB-KW"/>
</dbReference>
<evidence type="ECO:0000313" key="9">
    <source>
        <dbReference type="Proteomes" id="UP000275777"/>
    </source>
</evidence>
<keyword evidence="3 8" id="KW-0378">Hydrolase</keyword>
<reference evidence="8 9" key="1">
    <citation type="submission" date="2018-12" db="EMBL/GenBank/DDBJ databases">
        <authorList>
            <consortium name="Pathogen Informatics"/>
        </authorList>
    </citation>
    <scope>NUCLEOTIDE SEQUENCE [LARGE SCALE GENOMIC DNA]</scope>
    <source>
        <strain evidence="8 9">NCTC9695</strain>
    </source>
</reference>
<dbReference type="Pfam" id="PF07504">
    <property type="entry name" value="FTP"/>
    <property type="match status" value="1"/>
</dbReference>
<evidence type="ECO:0000256" key="4">
    <source>
        <dbReference type="ARBA" id="ARBA00022833"/>
    </source>
</evidence>
<keyword evidence="6" id="KW-0732">Signal</keyword>
<dbReference type="AlphaFoldDB" id="A0A447T438"/>
<gene>
    <name evidence="8" type="primary">lasB_2</name>
    <name evidence="8" type="ORF">NCTC9695_00064</name>
</gene>
<evidence type="ECO:0000259" key="7">
    <source>
        <dbReference type="Pfam" id="PF07504"/>
    </source>
</evidence>
<sequence length="92" mass="10185">MRKEQLMLRGLVLSALAVFSSATMAAERIDLEKQGKAQANSASAFTGVSQGDLKALRSTQFASGKVVTRYQQYYQGCRSGAKAWWRKSRPPR</sequence>
<evidence type="ECO:0000256" key="6">
    <source>
        <dbReference type="SAM" id="SignalP"/>
    </source>
</evidence>
<name>A0A447T438_CHRVL</name>
<evidence type="ECO:0000256" key="3">
    <source>
        <dbReference type="ARBA" id="ARBA00022801"/>
    </source>
</evidence>
<dbReference type="GO" id="GO:0006508">
    <property type="term" value="P:proteolysis"/>
    <property type="evidence" value="ECO:0007669"/>
    <property type="project" value="UniProtKB-KW"/>
</dbReference>
<dbReference type="InterPro" id="IPR011096">
    <property type="entry name" value="FTP_domain"/>
</dbReference>
<dbReference type="EMBL" id="LR134182">
    <property type="protein sequence ID" value="VEB39680.1"/>
    <property type="molecule type" value="Genomic_DNA"/>
</dbReference>
<proteinExistence type="predicted"/>
<keyword evidence="1" id="KW-0645">Protease</keyword>
<dbReference type="GO" id="GO:0046872">
    <property type="term" value="F:metal ion binding"/>
    <property type="evidence" value="ECO:0007669"/>
    <property type="project" value="UniProtKB-KW"/>
</dbReference>
<accession>A0A447T438</accession>
<keyword evidence="5" id="KW-0482">Metalloprotease</keyword>
<organism evidence="8 9">
    <name type="scientific">Chromobacterium violaceum</name>
    <dbReference type="NCBI Taxonomy" id="536"/>
    <lineage>
        <taxon>Bacteria</taxon>
        <taxon>Pseudomonadati</taxon>
        <taxon>Pseudomonadota</taxon>
        <taxon>Betaproteobacteria</taxon>
        <taxon>Neisseriales</taxon>
        <taxon>Chromobacteriaceae</taxon>
        <taxon>Chromobacterium</taxon>
    </lineage>
</organism>
<feature type="signal peptide" evidence="6">
    <location>
        <begin position="1"/>
        <end position="25"/>
    </location>
</feature>
<dbReference type="Gene3D" id="3.10.450.490">
    <property type="match status" value="1"/>
</dbReference>
<feature type="domain" description="FTP" evidence="7">
    <location>
        <begin position="52"/>
        <end position="76"/>
    </location>
</feature>